<evidence type="ECO:0008006" key="4">
    <source>
        <dbReference type="Google" id="ProtNLM"/>
    </source>
</evidence>
<dbReference type="SUPFAM" id="SSF48452">
    <property type="entry name" value="TPR-like"/>
    <property type="match status" value="1"/>
</dbReference>
<name>A0A8H1L6S2_9ACTN</name>
<dbReference type="AlphaFoldDB" id="A0A8H1L6S2"/>
<dbReference type="Proteomes" id="UP000298111">
    <property type="component" value="Unassembled WGS sequence"/>
</dbReference>
<proteinExistence type="predicted"/>
<evidence type="ECO:0000313" key="2">
    <source>
        <dbReference type="EMBL" id="TGG76729.1"/>
    </source>
</evidence>
<dbReference type="InterPro" id="IPR011990">
    <property type="entry name" value="TPR-like_helical_dom_sf"/>
</dbReference>
<reference evidence="2 3" key="1">
    <citation type="submission" date="2018-10" db="EMBL/GenBank/DDBJ databases">
        <title>Isolation of pseudouridimycin from Streptomyces albus DSM 40763.</title>
        <authorList>
            <person name="Rosenqvist P."/>
            <person name="Metsae-Ketelae M."/>
            <person name="Virta P."/>
        </authorList>
    </citation>
    <scope>NUCLEOTIDE SEQUENCE [LARGE SCALE GENOMIC DNA]</scope>
    <source>
        <strain evidence="2 3">DSM 40763</strain>
    </source>
</reference>
<sequence>MCPSERAGTAAHPGAGARGRTPNRALRALLAETEWTQAAFARALARIGAEVGIHLRYDRTSVAHWLRGSRPDPRVQHLMAEAFSRRLGRPVTVAELGMRCGPGPGRGGGPGRGTRPGAGARPRGGRDDDETSDPAGRPPRAVVPGGGPGTRTAGQARAEHAWGPWEPDGGDGMGGTGVRPHPVDVRVLGFGRPAHPVDQLTALTAPVVPPPRADSPPPAPYSLGLLTAALRSAGPARPAGPEPAGHPAGTLPPGGAADTARAEGTAPVPAPGGPVPAPLPGARNTCTARGSRRTGRPGGGQVASVHEQARFFALQADRHGGGVIRTPLAACLSGLVRSLRSGEEGPHQRGLLAGAARLSFLLARVYADEQRHGLAQRAFLTAAELAEAARDPEGVALARRALSSQAHQLGHARLSLALAEAALAAAPADAEPSTRAFLYAGLAVAGAASGERRRALEAMGRAERQLARAPADLTTGLESPSGEPVGSYQDAALRYQAARMRAALGDADGAVAELSASLRARPAAEYRSRALCRAELAELLLARGRLEEACAAWEGFLDECAQVSSGRVRAARERIPGLLRPYARDTRVRSLLAQLSPSTAPADDC</sequence>
<organism evidence="2 3">
    <name type="scientific">Streptomyces albus</name>
    <dbReference type="NCBI Taxonomy" id="1888"/>
    <lineage>
        <taxon>Bacteria</taxon>
        <taxon>Bacillati</taxon>
        <taxon>Actinomycetota</taxon>
        <taxon>Actinomycetes</taxon>
        <taxon>Kitasatosporales</taxon>
        <taxon>Streptomycetaceae</taxon>
        <taxon>Streptomyces</taxon>
    </lineage>
</organism>
<feature type="compositionally biased region" description="Low complexity" evidence="1">
    <location>
        <begin position="134"/>
        <end position="143"/>
    </location>
</feature>
<dbReference type="EMBL" id="RCIY01000103">
    <property type="protein sequence ID" value="TGG76729.1"/>
    <property type="molecule type" value="Genomic_DNA"/>
</dbReference>
<feature type="region of interest" description="Disordered" evidence="1">
    <location>
        <begin position="233"/>
        <end position="303"/>
    </location>
</feature>
<feature type="compositionally biased region" description="Low complexity" evidence="1">
    <location>
        <begin position="233"/>
        <end position="249"/>
    </location>
</feature>
<comment type="caution">
    <text evidence="2">The sequence shown here is derived from an EMBL/GenBank/DDBJ whole genome shotgun (WGS) entry which is preliminary data.</text>
</comment>
<accession>A0A8H1L6S2</accession>
<protein>
    <recommendedName>
        <fullName evidence="4">Transcriptional regulator</fullName>
    </recommendedName>
</protein>
<dbReference type="GeneID" id="75181434"/>
<feature type="region of interest" description="Disordered" evidence="1">
    <location>
        <begin position="1"/>
        <end position="20"/>
    </location>
</feature>
<gene>
    <name evidence="2" type="ORF">D8771_29595</name>
</gene>
<evidence type="ECO:0000256" key="1">
    <source>
        <dbReference type="SAM" id="MobiDB-lite"/>
    </source>
</evidence>
<feature type="compositionally biased region" description="Low complexity" evidence="1">
    <location>
        <begin position="150"/>
        <end position="167"/>
    </location>
</feature>
<feature type="compositionally biased region" description="Gly residues" evidence="1">
    <location>
        <begin position="100"/>
        <end position="116"/>
    </location>
</feature>
<dbReference type="RefSeq" id="WP_135567691.1">
    <property type="nucleotide sequence ID" value="NZ_CP103060.1"/>
</dbReference>
<feature type="region of interest" description="Disordered" evidence="1">
    <location>
        <begin position="96"/>
        <end position="180"/>
    </location>
</feature>
<evidence type="ECO:0000313" key="3">
    <source>
        <dbReference type="Proteomes" id="UP000298111"/>
    </source>
</evidence>
<feature type="compositionally biased region" description="Pro residues" evidence="1">
    <location>
        <begin position="268"/>
        <end position="279"/>
    </location>
</feature>